<proteinExistence type="predicted"/>
<dbReference type="Gene3D" id="3.40.50.2020">
    <property type="match status" value="1"/>
</dbReference>
<protein>
    <recommendedName>
        <fullName evidence="1">Phosphoribosyltransferase domain-containing protein</fullName>
    </recommendedName>
</protein>
<accession>A0A2T3B6U2</accession>
<dbReference type="GeneID" id="36569810"/>
<dbReference type="RefSeq" id="XP_024722621.1">
    <property type="nucleotide sequence ID" value="XM_024861729.1"/>
</dbReference>
<evidence type="ECO:0000313" key="2">
    <source>
        <dbReference type="EMBL" id="PSS22466.1"/>
    </source>
</evidence>
<evidence type="ECO:0000313" key="3">
    <source>
        <dbReference type="Proteomes" id="UP000241818"/>
    </source>
</evidence>
<dbReference type="PANTHER" id="PTHR43218">
    <property type="entry name" value="PHOSPHORIBOSYLTRANSFERASE-RELATED"/>
    <property type="match status" value="1"/>
</dbReference>
<name>A0A2T3B6U2_AMORE</name>
<sequence>MTAPFTEPTTNYWQEILPEGPDTPPPWKYGVPARLPDSRILVLPIRPLNNAANDAVASLLVNQASLDVVAELGNFLAERVRPFQPEVIIGLPTLGLSLAPIVAQKLGLKRYVPLGYSRKFWYTDDLSADVSSITSPGLGLKKVYLDPYQLPLVKGKKVVIIDDAVSSGRTLQATWDMLERIGCDIQACGVVMKQGSKWMGVLGEDRVSKLVYVLESPLLRAVDGGWDIRP</sequence>
<dbReference type="SUPFAM" id="SSF53271">
    <property type="entry name" value="PRTase-like"/>
    <property type="match status" value="1"/>
</dbReference>
<dbReference type="Proteomes" id="UP000241818">
    <property type="component" value="Unassembled WGS sequence"/>
</dbReference>
<keyword evidence="3" id="KW-1185">Reference proteome</keyword>
<dbReference type="InterPro" id="IPR029057">
    <property type="entry name" value="PRTase-like"/>
</dbReference>
<gene>
    <name evidence="2" type="ORF">M430DRAFT_118995</name>
</gene>
<dbReference type="OrthoDB" id="363185at2759"/>
<reference evidence="2 3" key="1">
    <citation type="journal article" date="2018" name="New Phytol.">
        <title>Comparative genomics and transcriptomics depict ericoid mycorrhizal fungi as versatile saprotrophs and plant mutualists.</title>
        <authorList>
            <person name="Martino E."/>
            <person name="Morin E."/>
            <person name="Grelet G.A."/>
            <person name="Kuo A."/>
            <person name="Kohler A."/>
            <person name="Daghino S."/>
            <person name="Barry K.W."/>
            <person name="Cichocki N."/>
            <person name="Clum A."/>
            <person name="Dockter R.B."/>
            <person name="Hainaut M."/>
            <person name="Kuo R.C."/>
            <person name="LaButti K."/>
            <person name="Lindahl B.D."/>
            <person name="Lindquist E.A."/>
            <person name="Lipzen A."/>
            <person name="Khouja H.R."/>
            <person name="Magnuson J."/>
            <person name="Murat C."/>
            <person name="Ohm R.A."/>
            <person name="Singer S.W."/>
            <person name="Spatafora J.W."/>
            <person name="Wang M."/>
            <person name="Veneault-Fourrey C."/>
            <person name="Henrissat B."/>
            <person name="Grigoriev I.V."/>
            <person name="Martin F.M."/>
            <person name="Perotto S."/>
        </authorList>
    </citation>
    <scope>NUCLEOTIDE SEQUENCE [LARGE SCALE GENOMIC DNA]</scope>
    <source>
        <strain evidence="2 3">ATCC 22711</strain>
    </source>
</reference>
<organism evidence="2 3">
    <name type="scientific">Amorphotheca resinae ATCC 22711</name>
    <dbReference type="NCBI Taxonomy" id="857342"/>
    <lineage>
        <taxon>Eukaryota</taxon>
        <taxon>Fungi</taxon>
        <taxon>Dikarya</taxon>
        <taxon>Ascomycota</taxon>
        <taxon>Pezizomycotina</taxon>
        <taxon>Leotiomycetes</taxon>
        <taxon>Helotiales</taxon>
        <taxon>Amorphothecaceae</taxon>
        <taxon>Amorphotheca</taxon>
    </lineage>
</organism>
<dbReference type="InterPro" id="IPR000836">
    <property type="entry name" value="PRTase_dom"/>
</dbReference>
<dbReference type="NCBIfam" id="NF004689">
    <property type="entry name" value="PRK06031.1"/>
    <property type="match status" value="1"/>
</dbReference>
<dbReference type="STRING" id="857342.A0A2T3B6U2"/>
<dbReference type="CDD" id="cd06223">
    <property type="entry name" value="PRTases_typeI"/>
    <property type="match status" value="1"/>
</dbReference>
<dbReference type="PANTHER" id="PTHR43218:SF1">
    <property type="entry name" value="PHOSPHORIBOSYLTRANSFERASE"/>
    <property type="match status" value="1"/>
</dbReference>
<evidence type="ECO:0000259" key="1">
    <source>
        <dbReference type="Pfam" id="PF00156"/>
    </source>
</evidence>
<dbReference type="Pfam" id="PF00156">
    <property type="entry name" value="Pribosyltran"/>
    <property type="match status" value="1"/>
</dbReference>
<dbReference type="AlphaFoldDB" id="A0A2T3B6U2"/>
<dbReference type="InParanoid" id="A0A2T3B6U2"/>
<feature type="domain" description="Phosphoribosyltransferase" evidence="1">
    <location>
        <begin position="58"/>
        <end position="200"/>
    </location>
</feature>
<dbReference type="EMBL" id="KZ679009">
    <property type="protein sequence ID" value="PSS22466.1"/>
    <property type="molecule type" value="Genomic_DNA"/>
</dbReference>